<dbReference type="Pfam" id="PF00534">
    <property type="entry name" value="Glycos_transf_1"/>
    <property type="match status" value="1"/>
</dbReference>
<evidence type="ECO:0000259" key="1">
    <source>
        <dbReference type="Pfam" id="PF00534"/>
    </source>
</evidence>
<organism evidence="3 4">
    <name type="scientific">candidate division WOR-3 bacterium</name>
    <dbReference type="NCBI Taxonomy" id="2052148"/>
    <lineage>
        <taxon>Bacteria</taxon>
        <taxon>Bacteria division WOR-3</taxon>
    </lineage>
</organism>
<dbReference type="Proteomes" id="UP000264062">
    <property type="component" value="Unassembled WGS sequence"/>
</dbReference>
<evidence type="ECO:0000313" key="4">
    <source>
        <dbReference type="Proteomes" id="UP000264062"/>
    </source>
</evidence>
<dbReference type="SUPFAM" id="SSF53756">
    <property type="entry name" value="UDP-Glycosyltransferase/glycogen phosphorylase"/>
    <property type="match status" value="1"/>
</dbReference>
<sequence>MRDKNIRRVLIISHLWPKNPQSKNPMSGIYVYDQASEIAKKIETMVLVPLSVIPRIGEIKSFKGDILKNIKKRLSYSPDRGESIKYISFAGKYFDSISIAVAILMHKKKDYNLMHCHTMFPDGLTGMILSIITGKPFIVTIHGSEIMFIDEHPIDRMLAKIILMRAKSVISVSGLMKEKILRLTKNKSNVSVIRNGIKEEFPIEEKEKMILFAGKLIPVKDPEMLIEAFSVFSKKNPDFKLVMAGDGILREKIQKKIRDLNIENRVELTGYLEREEIKRFFARASILAITSRSEGFPTVIYESMSSGTPIVSFDVGGVKEAVRDGENGFIVKKRTAEEFALFIDKAVKATWNRDNIRKEAEEYLWERLADKIIQAYK</sequence>
<proteinExistence type="predicted"/>
<evidence type="ECO:0008006" key="5">
    <source>
        <dbReference type="Google" id="ProtNLM"/>
    </source>
</evidence>
<accession>A0A350H818</accession>
<evidence type="ECO:0000259" key="2">
    <source>
        <dbReference type="Pfam" id="PF13477"/>
    </source>
</evidence>
<gene>
    <name evidence="3" type="ORF">DCW38_00665</name>
</gene>
<evidence type="ECO:0000313" key="3">
    <source>
        <dbReference type="EMBL" id="HAV91684.1"/>
    </source>
</evidence>
<dbReference type="InterPro" id="IPR001296">
    <property type="entry name" value="Glyco_trans_1"/>
</dbReference>
<protein>
    <recommendedName>
        <fullName evidence="5">Glycosyltransferase family 4 protein</fullName>
    </recommendedName>
</protein>
<dbReference type="Pfam" id="PF13477">
    <property type="entry name" value="Glyco_trans_4_2"/>
    <property type="match status" value="1"/>
</dbReference>
<dbReference type="AlphaFoldDB" id="A0A350H818"/>
<dbReference type="PANTHER" id="PTHR12526">
    <property type="entry name" value="GLYCOSYLTRANSFERASE"/>
    <property type="match status" value="1"/>
</dbReference>
<dbReference type="PANTHER" id="PTHR12526:SF637">
    <property type="entry name" value="GLYCOSYLTRANSFERASE EPSF-RELATED"/>
    <property type="match status" value="1"/>
</dbReference>
<dbReference type="InterPro" id="IPR028098">
    <property type="entry name" value="Glyco_trans_4-like_N"/>
</dbReference>
<dbReference type="EMBL" id="DMZY01000023">
    <property type="protein sequence ID" value="HAV91684.1"/>
    <property type="molecule type" value="Genomic_DNA"/>
</dbReference>
<comment type="caution">
    <text evidence="3">The sequence shown here is derived from an EMBL/GenBank/DDBJ whole genome shotgun (WGS) entry which is preliminary data.</text>
</comment>
<name>A0A350H818_UNCW3</name>
<feature type="domain" description="Glycosyl transferase family 1" evidence="1">
    <location>
        <begin position="197"/>
        <end position="362"/>
    </location>
</feature>
<dbReference type="Gene3D" id="3.40.50.2000">
    <property type="entry name" value="Glycogen Phosphorylase B"/>
    <property type="match status" value="2"/>
</dbReference>
<reference evidence="3 4" key="1">
    <citation type="journal article" date="2018" name="Nat. Biotechnol.">
        <title>A standardized bacterial taxonomy based on genome phylogeny substantially revises the tree of life.</title>
        <authorList>
            <person name="Parks D.H."/>
            <person name="Chuvochina M."/>
            <person name="Waite D.W."/>
            <person name="Rinke C."/>
            <person name="Skarshewski A."/>
            <person name="Chaumeil P.A."/>
            <person name="Hugenholtz P."/>
        </authorList>
    </citation>
    <scope>NUCLEOTIDE SEQUENCE [LARGE SCALE GENOMIC DNA]</scope>
    <source>
        <strain evidence="3">UBA9956</strain>
    </source>
</reference>
<dbReference type="GO" id="GO:0016757">
    <property type="term" value="F:glycosyltransferase activity"/>
    <property type="evidence" value="ECO:0007669"/>
    <property type="project" value="InterPro"/>
</dbReference>
<feature type="domain" description="Glycosyltransferase subfamily 4-like N-terminal" evidence="2">
    <location>
        <begin position="86"/>
        <end position="173"/>
    </location>
</feature>